<keyword evidence="1" id="KW-0812">Transmembrane</keyword>
<organism evidence="2">
    <name type="scientific">Percolomonas cosmopolitus</name>
    <dbReference type="NCBI Taxonomy" id="63605"/>
    <lineage>
        <taxon>Eukaryota</taxon>
        <taxon>Discoba</taxon>
        <taxon>Heterolobosea</taxon>
        <taxon>Tetramitia</taxon>
        <taxon>Eutetramitia</taxon>
        <taxon>Percolomonadidae</taxon>
        <taxon>Percolomonas</taxon>
    </lineage>
</organism>
<proteinExistence type="predicted"/>
<name>A0A7S1PID8_9EUKA</name>
<keyword evidence="1" id="KW-1133">Transmembrane helix</keyword>
<feature type="transmembrane region" description="Helical" evidence="1">
    <location>
        <begin position="6"/>
        <end position="23"/>
    </location>
</feature>
<accession>A0A7S1PID8</accession>
<evidence type="ECO:0000313" key="2">
    <source>
        <dbReference type="EMBL" id="CAD9083424.1"/>
    </source>
</evidence>
<evidence type="ECO:0000256" key="1">
    <source>
        <dbReference type="SAM" id="Phobius"/>
    </source>
</evidence>
<feature type="transmembrane region" description="Helical" evidence="1">
    <location>
        <begin position="131"/>
        <end position="156"/>
    </location>
</feature>
<sequence>MRLYGFFFSLMILITLNISRVQYSQTLGFRAERGSGDESKISDAPNTEARYYQSGAGSDECVIIDIRGEEKENQPVEEIDLEVQQNRGGSRSMICCSPIFVSNRRGQDQGESKFGEILKFVKSFMEKHGALILKIILGVLVVLAGGGGAAGVASFVKSYFNFRRLFFI</sequence>
<gene>
    <name evidence="2" type="ORF">PCOS0759_LOCUS6678</name>
</gene>
<keyword evidence="1" id="KW-0472">Membrane</keyword>
<reference evidence="2" key="1">
    <citation type="submission" date="2021-01" db="EMBL/GenBank/DDBJ databases">
        <authorList>
            <person name="Corre E."/>
            <person name="Pelletier E."/>
            <person name="Niang G."/>
            <person name="Scheremetjew M."/>
            <person name="Finn R."/>
            <person name="Kale V."/>
            <person name="Holt S."/>
            <person name="Cochrane G."/>
            <person name="Meng A."/>
            <person name="Brown T."/>
            <person name="Cohen L."/>
        </authorList>
    </citation>
    <scope>NUCLEOTIDE SEQUENCE</scope>
    <source>
        <strain evidence="2">WS</strain>
    </source>
</reference>
<dbReference type="EMBL" id="HBGD01008102">
    <property type="protein sequence ID" value="CAD9083424.1"/>
    <property type="molecule type" value="Transcribed_RNA"/>
</dbReference>
<protein>
    <submittedName>
        <fullName evidence="2">Uncharacterized protein</fullName>
    </submittedName>
</protein>
<dbReference type="AlphaFoldDB" id="A0A7S1PID8"/>